<comment type="caution">
    <text evidence="3">The sequence shown here is derived from an EMBL/GenBank/DDBJ whole genome shotgun (WGS) entry which is preliminary data.</text>
</comment>
<evidence type="ECO:0000259" key="2">
    <source>
        <dbReference type="Pfam" id="PF00561"/>
    </source>
</evidence>
<dbReference type="GO" id="GO:0016787">
    <property type="term" value="F:hydrolase activity"/>
    <property type="evidence" value="ECO:0007669"/>
    <property type="project" value="UniProtKB-KW"/>
</dbReference>
<reference evidence="3" key="2">
    <citation type="journal article" date="2020" name="Microorganisms">
        <title>Osmotic Adaptation and Compatible Solute Biosynthesis of Phototrophic Bacteria as Revealed from Genome Analyses.</title>
        <authorList>
            <person name="Imhoff J.F."/>
            <person name="Rahn T."/>
            <person name="Kunzel S."/>
            <person name="Keller A."/>
            <person name="Neulinger S.C."/>
        </authorList>
    </citation>
    <scope>NUCLEOTIDE SEQUENCE</scope>
    <source>
        <strain evidence="3">IM 151</strain>
    </source>
</reference>
<dbReference type="PANTHER" id="PTHR43039">
    <property type="entry name" value="ESTERASE-RELATED"/>
    <property type="match status" value="1"/>
</dbReference>
<dbReference type="RefSeq" id="WP_200232408.1">
    <property type="nucleotide sequence ID" value="NZ_NRRT01000172.1"/>
</dbReference>
<dbReference type="InterPro" id="IPR029058">
    <property type="entry name" value="AB_hydrolase_fold"/>
</dbReference>
<keyword evidence="3" id="KW-0378">Hydrolase</keyword>
<comment type="similarity">
    <text evidence="1">Belongs to the AB hydrolase superfamily.</text>
</comment>
<protein>
    <submittedName>
        <fullName evidence="3">Alpha/beta hydrolase</fullName>
    </submittedName>
</protein>
<dbReference type="InterPro" id="IPR000073">
    <property type="entry name" value="AB_hydrolase_1"/>
</dbReference>
<dbReference type="SUPFAM" id="SSF53474">
    <property type="entry name" value="alpha/beta-Hydrolases"/>
    <property type="match status" value="1"/>
</dbReference>
<reference evidence="3" key="1">
    <citation type="submission" date="2017-08" db="EMBL/GenBank/DDBJ databases">
        <authorList>
            <person name="Imhoff J.F."/>
            <person name="Rahn T."/>
            <person name="Kuenzel S."/>
            <person name="Neulinger S.C."/>
        </authorList>
    </citation>
    <scope>NUCLEOTIDE SEQUENCE</scope>
    <source>
        <strain evidence="3">IM 151</strain>
    </source>
</reference>
<dbReference type="EMBL" id="NRRU01000032">
    <property type="protein sequence ID" value="MBK1713139.1"/>
    <property type="molecule type" value="Genomic_DNA"/>
</dbReference>
<feature type="domain" description="AB hydrolase-1" evidence="2">
    <location>
        <begin position="25"/>
        <end position="257"/>
    </location>
</feature>
<sequence>MPHTAADSIRKHHLSLAGNPQAERVLVFAHGFGTDQRAWDAIWPHYAADFRIVRFDNVGAGRSDPQAFEQHRYLTMERYAQDLNELLDALDLRDVVFVGHSMGALAGLLAAIERPEQFARLVAIGASARYLDDVGYQGGFSEADLNALYRAVTTGRDAWADAFAPVAMGNRDRPELAAHFAETIKSVPADAVLTVLCSIFQSDYRERIGRLERPTLLLQTREDAAVPQAAAEYLHRSIRGSELVVLEAEGHLPHLSAPQQVLAAMDGFIRGHG</sequence>
<gene>
    <name evidence="3" type="ORF">CKO43_10140</name>
</gene>
<dbReference type="Proteomes" id="UP001041814">
    <property type="component" value="Unassembled WGS sequence"/>
</dbReference>
<evidence type="ECO:0000256" key="1">
    <source>
        <dbReference type="ARBA" id="ARBA00008645"/>
    </source>
</evidence>
<evidence type="ECO:0000313" key="3">
    <source>
        <dbReference type="EMBL" id="MBK1713139.1"/>
    </source>
</evidence>
<dbReference type="PRINTS" id="PR00111">
    <property type="entry name" value="ABHYDROLASE"/>
</dbReference>
<name>A0ABS1DSZ0_RUBGE</name>
<dbReference type="Gene3D" id="3.40.50.1820">
    <property type="entry name" value="alpha/beta hydrolase"/>
    <property type="match status" value="1"/>
</dbReference>
<evidence type="ECO:0000313" key="4">
    <source>
        <dbReference type="Proteomes" id="UP001041814"/>
    </source>
</evidence>
<dbReference type="Pfam" id="PF00561">
    <property type="entry name" value="Abhydrolase_1"/>
    <property type="match status" value="1"/>
</dbReference>
<proteinExistence type="inferred from homology"/>
<keyword evidence="4" id="KW-1185">Reference proteome</keyword>
<organism evidence="3 4">
    <name type="scientific">Rubrivivax gelatinosus</name>
    <name type="common">Rhodocyclus gelatinosus</name>
    <name type="synonym">Rhodopseudomonas gelatinosa</name>
    <dbReference type="NCBI Taxonomy" id="28068"/>
    <lineage>
        <taxon>Bacteria</taxon>
        <taxon>Pseudomonadati</taxon>
        <taxon>Pseudomonadota</taxon>
        <taxon>Betaproteobacteria</taxon>
        <taxon>Burkholderiales</taxon>
        <taxon>Sphaerotilaceae</taxon>
        <taxon>Rubrivivax</taxon>
    </lineage>
</organism>
<accession>A0ABS1DSZ0</accession>